<dbReference type="EMBL" id="BJNZ01000006">
    <property type="protein sequence ID" value="GED09269.1"/>
    <property type="molecule type" value="Genomic_DNA"/>
</dbReference>
<dbReference type="InterPro" id="IPR020045">
    <property type="entry name" value="DNA_polI_H3TH"/>
</dbReference>
<evidence type="ECO:0000256" key="1">
    <source>
        <dbReference type="ARBA" id="ARBA00022722"/>
    </source>
</evidence>
<reference evidence="9 10" key="1">
    <citation type="submission" date="2019-06" db="EMBL/GenBank/DDBJ databases">
        <title>Whole genome shotgun sequence of Cellulosimicrobium cellulans NBRC 15516.</title>
        <authorList>
            <person name="Hosoyama A."/>
            <person name="Uohara A."/>
            <person name="Ohji S."/>
            <person name="Ichikawa N."/>
        </authorList>
    </citation>
    <scope>NUCLEOTIDE SEQUENCE [LARGE SCALE GENOMIC DNA]</scope>
    <source>
        <strain evidence="9 10">NBRC 15516</strain>
    </source>
</reference>
<gene>
    <name evidence="9" type="ORF">CCE02nite_12680</name>
</gene>
<dbReference type="GO" id="GO:0008409">
    <property type="term" value="F:5'-3' exonuclease activity"/>
    <property type="evidence" value="ECO:0007669"/>
    <property type="project" value="InterPro"/>
</dbReference>
<sequence>MTQSTDDGAPSSGPAGDPAGTGTTAGGELMLLDTASLYFRAFFGVPDSIKAPDGTPVNAVRGLLDMIATLVADRRPSRLVACWDVDWRPAFRVEAIPTYKAHRVAEKVPGTTGVEEVPEKLVAQVPVIVDVLAALGIARVGAAGYEADDVIGTLTAREVARRAAEGATPDSSGRAAVEVVTGDRDLFQLVDDAAGVRILYPTKGVRNLDVVDQARLAERYGITTGAAYADMAVLRGDPSDGLPGVPGIGEKTAVALLGKYGDLAGVLAAREAGDPGLTATQRRRLTEAATYLEVAPLVVRVAPDAPVGDFHDALPTAPADPDALAELTERWGLGTSVRRLLDALGG</sequence>
<dbReference type="InterPro" id="IPR020046">
    <property type="entry name" value="5-3_exonucl_a-hlix_arch_N"/>
</dbReference>
<dbReference type="InterPro" id="IPR002421">
    <property type="entry name" value="5-3_exonuclease"/>
</dbReference>
<dbReference type="SUPFAM" id="SSF88723">
    <property type="entry name" value="PIN domain-like"/>
    <property type="match status" value="1"/>
</dbReference>
<dbReference type="Pfam" id="PF02739">
    <property type="entry name" value="5_3_exonuc_N"/>
    <property type="match status" value="1"/>
</dbReference>
<name>A0A4Y4DV58_CELCE</name>
<dbReference type="SMART" id="SM00475">
    <property type="entry name" value="53EXOc"/>
    <property type="match status" value="1"/>
</dbReference>
<dbReference type="GO" id="GO:0003677">
    <property type="term" value="F:DNA binding"/>
    <property type="evidence" value="ECO:0007669"/>
    <property type="project" value="UniProtKB-KW"/>
</dbReference>
<feature type="domain" description="5'-3' exonuclease" evidence="8">
    <location>
        <begin position="27"/>
        <end position="316"/>
    </location>
</feature>
<dbReference type="GO" id="GO:0017108">
    <property type="term" value="F:5'-flap endonuclease activity"/>
    <property type="evidence" value="ECO:0007669"/>
    <property type="project" value="InterPro"/>
</dbReference>
<dbReference type="PANTHER" id="PTHR42646">
    <property type="entry name" value="FLAP ENDONUCLEASE XNI"/>
    <property type="match status" value="1"/>
</dbReference>
<evidence type="ECO:0000313" key="9">
    <source>
        <dbReference type="EMBL" id="GED09269.1"/>
    </source>
</evidence>
<dbReference type="PANTHER" id="PTHR42646:SF2">
    <property type="entry name" value="5'-3' EXONUCLEASE FAMILY PROTEIN"/>
    <property type="match status" value="1"/>
</dbReference>
<evidence type="ECO:0000256" key="7">
    <source>
        <dbReference type="SAM" id="MobiDB-lite"/>
    </source>
</evidence>
<comment type="caution">
    <text evidence="9">The sequence shown here is derived from an EMBL/GenBank/DDBJ whole genome shotgun (WGS) entry which is preliminary data.</text>
</comment>
<dbReference type="Gene3D" id="1.10.150.20">
    <property type="entry name" value="5' to 3' exonuclease, C-terminal subdomain"/>
    <property type="match status" value="1"/>
</dbReference>
<evidence type="ECO:0000259" key="8">
    <source>
        <dbReference type="SMART" id="SM00475"/>
    </source>
</evidence>
<dbReference type="SUPFAM" id="SSF47807">
    <property type="entry name" value="5' to 3' exonuclease, C-terminal subdomain"/>
    <property type="match status" value="1"/>
</dbReference>
<evidence type="ECO:0000256" key="6">
    <source>
        <dbReference type="ARBA" id="ARBA00050026"/>
    </source>
</evidence>
<dbReference type="SMART" id="SM00279">
    <property type="entry name" value="HhH2"/>
    <property type="match status" value="1"/>
</dbReference>
<dbReference type="InterPro" id="IPR036279">
    <property type="entry name" value="5-3_exonuclease_C_sf"/>
</dbReference>
<comment type="function">
    <text evidence="5">5'-3' exonuclease acting preferentially on double-stranded DNA.</text>
</comment>
<keyword evidence="1" id="KW-0540">Nuclease</keyword>
<dbReference type="InterPro" id="IPR008918">
    <property type="entry name" value="HhH2"/>
</dbReference>
<protein>
    <recommendedName>
        <fullName evidence="6">5'-3' exonuclease</fullName>
    </recommendedName>
</protein>
<feature type="compositionally biased region" description="Low complexity" evidence="7">
    <location>
        <begin position="1"/>
        <end position="22"/>
    </location>
</feature>
<dbReference type="AlphaFoldDB" id="A0A4Y4DV58"/>
<dbReference type="Proteomes" id="UP000316659">
    <property type="component" value="Unassembled WGS sequence"/>
</dbReference>
<dbReference type="CDD" id="cd09898">
    <property type="entry name" value="H3TH_53EXO"/>
    <property type="match status" value="1"/>
</dbReference>
<dbReference type="InterPro" id="IPR029060">
    <property type="entry name" value="PIN-like_dom_sf"/>
</dbReference>
<dbReference type="InterPro" id="IPR038969">
    <property type="entry name" value="FEN"/>
</dbReference>
<evidence type="ECO:0000256" key="3">
    <source>
        <dbReference type="ARBA" id="ARBA00022839"/>
    </source>
</evidence>
<evidence type="ECO:0000313" key="10">
    <source>
        <dbReference type="Proteomes" id="UP000316659"/>
    </source>
</evidence>
<feature type="region of interest" description="Disordered" evidence="7">
    <location>
        <begin position="1"/>
        <end position="26"/>
    </location>
</feature>
<dbReference type="CDD" id="cd09859">
    <property type="entry name" value="PIN_53EXO"/>
    <property type="match status" value="1"/>
</dbReference>
<evidence type="ECO:0000256" key="4">
    <source>
        <dbReference type="ARBA" id="ARBA00023125"/>
    </source>
</evidence>
<dbReference type="Gene3D" id="3.40.50.1010">
    <property type="entry name" value="5'-nuclease"/>
    <property type="match status" value="1"/>
</dbReference>
<dbReference type="GO" id="GO:0033567">
    <property type="term" value="P:DNA replication, Okazaki fragment processing"/>
    <property type="evidence" value="ECO:0007669"/>
    <property type="project" value="InterPro"/>
</dbReference>
<organism evidence="9 10">
    <name type="scientific">Cellulosimicrobium cellulans</name>
    <name type="common">Arthrobacter luteus</name>
    <dbReference type="NCBI Taxonomy" id="1710"/>
    <lineage>
        <taxon>Bacteria</taxon>
        <taxon>Bacillati</taxon>
        <taxon>Actinomycetota</taxon>
        <taxon>Actinomycetes</taxon>
        <taxon>Micrococcales</taxon>
        <taxon>Promicromonosporaceae</taxon>
        <taxon>Cellulosimicrobium</taxon>
    </lineage>
</organism>
<keyword evidence="4" id="KW-0238">DNA-binding</keyword>
<evidence type="ECO:0000256" key="5">
    <source>
        <dbReference type="ARBA" id="ARBA00049957"/>
    </source>
</evidence>
<proteinExistence type="predicted"/>
<keyword evidence="3 9" id="KW-0269">Exonuclease</keyword>
<dbReference type="Pfam" id="PF01367">
    <property type="entry name" value="5_3_exonuc"/>
    <property type="match status" value="1"/>
</dbReference>
<keyword evidence="2" id="KW-0378">Hydrolase</keyword>
<accession>A0A4Y4DV58</accession>
<evidence type="ECO:0000256" key="2">
    <source>
        <dbReference type="ARBA" id="ARBA00022801"/>
    </source>
</evidence>